<evidence type="ECO:0000256" key="3">
    <source>
        <dbReference type="ARBA" id="ARBA00023125"/>
    </source>
</evidence>
<dbReference type="Gene3D" id="3.90.220.20">
    <property type="entry name" value="DNA methylase specificity domains"/>
    <property type="match status" value="2"/>
</dbReference>
<evidence type="ECO:0000256" key="2">
    <source>
        <dbReference type="ARBA" id="ARBA00022747"/>
    </source>
</evidence>
<evidence type="ECO:0000256" key="1">
    <source>
        <dbReference type="ARBA" id="ARBA00010923"/>
    </source>
</evidence>
<keyword evidence="3" id="KW-0238">DNA-binding</keyword>
<dbReference type="EMBL" id="AOIK01000043">
    <property type="protein sequence ID" value="ELY83645.1"/>
    <property type="molecule type" value="Genomic_DNA"/>
</dbReference>
<dbReference type="GO" id="GO:0009307">
    <property type="term" value="P:DNA restriction-modification system"/>
    <property type="evidence" value="ECO:0007669"/>
    <property type="project" value="UniProtKB-KW"/>
</dbReference>
<dbReference type="InterPro" id="IPR044946">
    <property type="entry name" value="Restrct_endonuc_typeI_TRD_sf"/>
</dbReference>
<proteinExistence type="inferred from homology"/>
<keyword evidence="6" id="KW-1185">Reference proteome</keyword>
<evidence type="ECO:0000313" key="6">
    <source>
        <dbReference type="Proteomes" id="UP000011511"/>
    </source>
</evidence>
<dbReference type="CDD" id="cd17260">
    <property type="entry name" value="RMtype1_S_EcoEI-TRD1-CR1_like"/>
    <property type="match status" value="1"/>
</dbReference>
<dbReference type="PANTHER" id="PTHR30408">
    <property type="entry name" value="TYPE-1 RESTRICTION ENZYME ECOKI SPECIFICITY PROTEIN"/>
    <property type="match status" value="1"/>
</dbReference>
<organism evidence="5 6">
    <name type="scientific">Natrinema altunense (strain JCM 12890 / CGMCC 1.3731 / AJ2)</name>
    <dbReference type="NCBI Taxonomy" id="1227494"/>
    <lineage>
        <taxon>Archaea</taxon>
        <taxon>Methanobacteriati</taxon>
        <taxon>Methanobacteriota</taxon>
        <taxon>Stenosarchaea group</taxon>
        <taxon>Halobacteria</taxon>
        <taxon>Halobacteriales</taxon>
        <taxon>Natrialbaceae</taxon>
        <taxon>Natrinema</taxon>
    </lineage>
</organism>
<protein>
    <submittedName>
        <fullName evidence="5">Restriction modification system DNA specificity domain-containing protein</fullName>
    </submittedName>
</protein>
<comment type="similarity">
    <text evidence="1">Belongs to the type-I restriction system S methylase family.</text>
</comment>
<keyword evidence="2" id="KW-0680">Restriction system</keyword>
<dbReference type="PATRIC" id="fig|1227494.3.peg.3571"/>
<dbReference type="CDD" id="cd17267">
    <property type="entry name" value="RMtype1_S_EcoAO83I-TRD1-CR1_like"/>
    <property type="match status" value="1"/>
</dbReference>
<reference evidence="5 6" key="1">
    <citation type="journal article" date="2014" name="PLoS Genet.">
        <title>Phylogenetically driven sequencing of extremely halophilic archaea reveals strategies for static and dynamic osmo-response.</title>
        <authorList>
            <person name="Becker E.A."/>
            <person name="Seitzer P.M."/>
            <person name="Tritt A."/>
            <person name="Larsen D."/>
            <person name="Krusor M."/>
            <person name="Yao A.I."/>
            <person name="Wu D."/>
            <person name="Madern D."/>
            <person name="Eisen J.A."/>
            <person name="Darling A.E."/>
            <person name="Facciotti M.T."/>
        </authorList>
    </citation>
    <scope>NUCLEOTIDE SEQUENCE [LARGE SCALE GENOMIC DNA]</scope>
    <source>
        <strain evidence="5 6">JCM 12890</strain>
    </source>
</reference>
<dbReference type="Proteomes" id="UP000011511">
    <property type="component" value="Unassembled WGS sequence"/>
</dbReference>
<evidence type="ECO:0000313" key="5">
    <source>
        <dbReference type="EMBL" id="ELY83645.1"/>
    </source>
</evidence>
<gene>
    <name evidence="5" type="ORF">C485_17872</name>
</gene>
<feature type="domain" description="Type I restriction modification DNA specificity" evidence="4">
    <location>
        <begin position="215"/>
        <end position="344"/>
    </location>
</feature>
<dbReference type="SUPFAM" id="SSF116734">
    <property type="entry name" value="DNA methylase specificity domain"/>
    <property type="match status" value="2"/>
</dbReference>
<sequence length="389" mass="44484">MDSQNKEQDSVDWEERIFSDVIKINDYPSLEKGEEQTHVGMKHIEENVRKIQKTVKKEYKYSKPRFENGDTLFARITPCLENGKTAFVDILDEGEAATGSTEFLVMSATEDVLPKFVYYTARRPDVRQFAIKRMTGSSGRQRVPTDVFDNISIKIPPLEEQEKIVGFLDAIDTKIETNDRIIELCDSISQTIFSYWFESFSPYDEFKDTEEGDIPQEFSVAEIGDVCSFEYGEKLTKDEREGDEYPVYGSNGITGWHKESLIDGPGIIVGRKGVNFGSINLEMGDFWPIDTTFYIEPNNESELFYVYHLLRTVPFDHLGSDSAVPGLNRNVAEDQDIALPPEKARREFSNLVRPFHKKSHELRSENNTLSGLRDTILPKLLTGKIRLNV</sequence>
<evidence type="ECO:0000259" key="4">
    <source>
        <dbReference type="Pfam" id="PF01420"/>
    </source>
</evidence>
<dbReference type="GO" id="GO:0003677">
    <property type="term" value="F:DNA binding"/>
    <property type="evidence" value="ECO:0007669"/>
    <property type="project" value="UniProtKB-KW"/>
</dbReference>
<accession>L9ZAZ0</accession>
<feature type="domain" description="Type I restriction modification DNA specificity" evidence="4">
    <location>
        <begin position="11"/>
        <end position="182"/>
    </location>
</feature>
<dbReference type="InterPro" id="IPR000055">
    <property type="entry name" value="Restrct_endonuc_typeI_TRD"/>
</dbReference>
<dbReference type="PANTHER" id="PTHR30408:SF13">
    <property type="entry name" value="TYPE I RESTRICTION ENZYME HINDI SPECIFICITY SUBUNIT"/>
    <property type="match status" value="1"/>
</dbReference>
<dbReference type="Pfam" id="PF01420">
    <property type="entry name" value="Methylase_S"/>
    <property type="match status" value="2"/>
</dbReference>
<dbReference type="InterPro" id="IPR052021">
    <property type="entry name" value="Type-I_RS_S_subunit"/>
</dbReference>
<dbReference type="AlphaFoldDB" id="L9ZAZ0"/>
<comment type="caution">
    <text evidence="5">The sequence shown here is derived from an EMBL/GenBank/DDBJ whole genome shotgun (WGS) entry which is preliminary data.</text>
</comment>
<name>L9ZAZ0_NATA2</name>